<feature type="region of interest" description="Disordered" evidence="1">
    <location>
        <begin position="1"/>
        <end position="40"/>
    </location>
</feature>
<evidence type="ECO:0000256" key="2">
    <source>
        <dbReference type="SAM" id="Phobius"/>
    </source>
</evidence>
<comment type="caution">
    <text evidence="3">The sequence shown here is derived from an EMBL/GenBank/DDBJ whole genome shotgun (WGS) entry which is preliminary data.</text>
</comment>
<keyword evidence="2" id="KW-1133">Transmembrane helix</keyword>
<feature type="compositionally biased region" description="Low complexity" evidence="1">
    <location>
        <begin position="1"/>
        <end position="10"/>
    </location>
</feature>
<accession>A0ABW2FTM8</accession>
<dbReference type="Proteomes" id="UP001596435">
    <property type="component" value="Unassembled WGS sequence"/>
</dbReference>
<evidence type="ECO:0000313" key="3">
    <source>
        <dbReference type="EMBL" id="MFC7180620.1"/>
    </source>
</evidence>
<evidence type="ECO:0000313" key="4">
    <source>
        <dbReference type="Proteomes" id="UP001596435"/>
    </source>
</evidence>
<sequence length="114" mass="12081">MEPTPADRPAAAPPVAGPAAREASRAGAQDARGTAPKRPGMVTRVRRVLDAMSMSAVVFWVALSMGLLLVWVQTTSNWMTAFCSLVWAITAVVLVGRFDGQHAAAARRRHVAAS</sequence>
<organism evidence="3 4">
    <name type="scientific">Kitasatospora paranensis</name>
    <dbReference type="NCBI Taxonomy" id="258053"/>
    <lineage>
        <taxon>Bacteria</taxon>
        <taxon>Bacillati</taxon>
        <taxon>Actinomycetota</taxon>
        <taxon>Actinomycetes</taxon>
        <taxon>Kitasatosporales</taxon>
        <taxon>Streptomycetaceae</taxon>
        <taxon>Kitasatospora</taxon>
    </lineage>
</organism>
<dbReference type="EMBL" id="JBHTAJ010000021">
    <property type="protein sequence ID" value="MFC7180620.1"/>
    <property type="molecule type" value="Genomic_DNA"/>
</dbReference>
<keyword evidence="2" id="KW-0812">Transmembrane</keyword>
<feature type="transmembrane region" description="Helical" evidence="2">
    <location>
        <begin position="78"/>
        <end position="98"/>
    </location>
</feature>
<keyword evidence="2" id="KW-0472">Membrane</keyword>
<dbReference type="RefSeq" id="WP_345705061.1">
    <property type="nucleotide sequence ID" value="NZ_BAABKV010000001.1"/>
</dbReference>
<gene>
    <name evidence="3" type="ORF">ACFQMG_13755</name>
</gene>
<name>A0ABW2FTM8_9ACTN</name>
<evidence type="ECO:0000256" key="1">
    <source>
        <dbReference type="SAM" id="MobiDB-lite"/>
    </source>
</evidence>
<feature type="transmembrane region" description="Helical" evidence="2">
    <location>
        <begin position="48"/>
        <end position="72"/>
    </location>
</feature>
<protein>
    <recommendedName>
        <fullName evidence="5">Integral membrane protein</fullName>
    </recommendedName>
</protein>
<reference evidence="4" key="1">
    <citation type="journal article" date="2019" name="Int. J. Syst. Evol. Microbiol.">
        <title>The Global Catalogue of Microorganisms (GCM) 10K type strain sequencing project: providing services to taxonomists for standard genome sequencing and annotation.</title>
        <authorList>
            <consortium name="The Broad Institute Genomics Platform"/>
            <consortium name="The Broad Institute Genome Sequencing Center for Infectious Disease"/>
            <person name="Wu L."/>
            <person name="Ma J."/>
        </authorList>
    </citation>
    <scope>NUCLEOTIDE SEQUENCE [LARGE SCALE GENOMIC DNA]</scope>
    <source>
        <strain evidence="4">CGMCC 1.12859</strain>
    </source>
</reference>
<keyword evidence="4" id="KW-1185">Reference proteome</keyword>
<evidence type="ECO:0008006" key="5">
    <source>
        <dbReference type="Google" id="ProtNLM"/>
    </source>
</evidence>
<proteinExistence type="predicted"/>